<sequence>MIPTLIRAYEASAAIGPYKIAKFSDAAASTKIGPAAANTDPVLGVTGQFGGAAGDMVDVTQSGIGQVTLGGTVTAGAELTADANGNAIAAVPTAGVFMSVVGKAQAPGVAGDVIEILVGPRAFYRGA</sequence>
<dbReference type="GeneID" id="31491722"/>
<reference evidence="1 2" key="2">
    <citation type="journal article" date="2010" name="J. Bacteriol.">
        <title>Complete genome sequence of the photosynthetic purple nonsulfur bacterium Rhodobacter capsulatus SB 1003.</title>
        <authorList>
            <person name="Strnad H."/>
            <person name="Lapidus A."/>
            <person name="Paces J."/>
            <person name="Ulbrich P."/>
            <person name="Vlcek C."/>
            <person name="Paces V."/>
            <person name="Haselkorn R."/>
        </authorList>
    </citation>
    <scope>NUCLEOTIDE SEQUENCE [LARGE SCALE GENOMIC DNA]</scope>
    <source>
        <strain evidence="2">ATCC BAA-309 / NBRC 16581 / SB1003</strain>
    </source>
</reference>
<dbReference type="STRING" id="272942.RCAP_rcc02920"/>
<name>D5APS8_RHOCB</name>
<gene>
    <name evidence="1" type="ordered locus">RCAP_rcc02920</name>
</gene>
<dbReference type="AlphaFoldDB" id="D5APS8"/>
<accession>D5APS8</accession>
<dbReference type="KEGG" id="rcp:RCAP_rcc02920"/>
<dbReference type="EMBL" id="CP001312">
    <property type="protein sequence ID" value="ADE86647.1"/>
    <property type="molecule type" value="Genomic_DNA"/>
</dbReference>
<dbReference type="Proteomes" id="UP000002361">
    <property type="component" value="Chromosome"/>
</dbReference>
<evidence type="ECO:0000313" key="1">
    <source>
        <dbReference type="EMBL" id="ADE86647.1"/>
    </source>
</evidence>
<evidence type="ECO:0000313" key="2">
    <source>
        <dbReference type="Proteomes" id="UP000002361"/>
    </source>
</evidence>
<reference key="1">
    <citation type="submission" date="2008-12" db="EMBL/GenBank/DDBJ databases">
        <title>Complete genome sequence of Rhodobacter capsulatus SB1003.</title>
        <authorList>
            <person name="Strnad H."/>
            <person name="Lapidus A."/>
            <person name="Vlcek C."/>
            <person name="Ulbrich P."/>
            <person name="Paces J."/>
            <person name="Maltsev N."/>
            <person name="Kumar V."/>
            <person name="Kogan Y."/>
            <person name="Milgram A."/>
            <person name="Rebrekov D."/>
            <person name="Mazur M."/>
            <person name="Cox R."/>
            <person name="Kyrpides N."/>
            <person name="Kolar M."/>
            <person name="Sachova J."/>
            <person name="Ridl J."/>
            <person name="Ivanova N."/>
            <person name="Kapatral V."/>
            <person name="Los T."/>
            <person name="Lykidis A."/>
            <person name="Mikhailova N."/>
            <person name="Reznik G."/>
            <person name="Vasieva O."/>
            <person name="Fonstein M."/>
            <person name="Paces V."/>
            <person name="Haselkorn R."/>
        </authorList>
    </citation>
    <scope>NUCLEOTIDE SEQUENCE</scope>
    <source>
        <strain>SB1003</strain>
    </source>
</reference>
<dbReference type="HOGENOM" id="CLU_158629_0_0_5"/>
<proteinExistence type="predicted"/>
<dbReference type="RefSeq" id="WP_013068620.1">
    <property type="nucleotide sequence ID" value="NC_014034.1"/>
</dbReference>
<dbReference type="OrthoDB" id="7860129at2"/>
<organism evidence="1 2">
    <name type="scientific">Rhodobacter capsulatus (strain ATCC BAA-309 / NBRC 16581 / SB1003)</name>
    <dbReference type="NCBI Taxonomy" id="272942"/>
    <lineage>
        <taxon>Bacteria</taxon>
        <taxon>Pseudomonadati</taxon>
        <taxon>Pseudomonadota</taxon>
        <taxon>Alphaproteobacteria</taxon>
        <taxon>Rhodobacterales</taxon>
        <taxon>Rhodobacter group</taxon>
        <taxon>Rhodobacter</taxon>
    </lineage>
</organism>
<evidence type="ECO:0008006" key="3">
    <source>
        <dbReference type="Google" id="ProtNLM"/>
    </source>
</evidence>
<dbReference type="eggNOG" id="ENOG5033H3P">
    <property type="taxonomic scope" value="Bacteria"/>
</dbReference>
<keyword evidence="2" id="KW-1185">Reference proteome</keyword>
<protein>
    <recommendedName>
        <fullName evidence="3">DUF2190 domain-containing protein</fullName>
    </recommendedName>
</protein>